<dbReference type="InterPro" id="IPR033336">
    <property type="entry name" value="SAXO1/2"/>
</dbReference>
<evidence type="ECO:0000256" key="1">
    <source>
        <dbReference type="ARBA" id="ARBA00008738"/>
    </source>
</evidence>
<dbReference type="GO" id="GO:0036064">
    <property type="term" value="C:ciliary basal body"/>
    <property type="evidence" value="ECO:0007669"/>
    <property type="project" value="TreeGrafter"/>
</dbReference>
<reference evidence="2" key="1">
    <citation type="submission" date="2020-11" db="EMBL/GenBank/DDBJ databases">
        <authorList>
            <person name="Tran Van P."/>
        </authorList>
    </citation>
    <scope>NUCLEOTIDE SEQUENCE</scope>
</reference>
<dbReference type="PANTHER" id="PTHR31516:SF17">
    <property type="entry name" value="STABILIZER OF AXONEMAL MICROTUBULES 2"/>
    <property type="match status" value="1"/>
</dbReference>
<proteinExistence type="inferred from homology"/>
<dbReference type="GO" id="GO:0005814">
    <property type="term" value="C:centriole"/>
    <property type="evidence" value="ECO:0007669"/>
    <property type="project" value="TreeGrafter"/>
</dbReference>
<gene>
    <name evidence="2" type="ORF">TDIB3V08_LOCUS5653</name>
</gene>
<evidence type="ECO:0000313" key="2">
    <source>
        <dbReference type="EMBL" id="CAD7199403.1"/>
    </source>
</evidence>
<dbReference type="PANTHER" id="PTHR31516">
    <property type="entry name" value="STABILIZER OF AXONEMAL MICROTUBULES 2"/>
    <property type="match status" value="1"/>
</dbReference>
<dbReference type="GO" id="GO:0036126">
    <property type="term" value="C:sperm flagellum"/>
    <property type="evidence" value="ECO:0007669"/>
    <property type="project" value="TreeGrafter"/>
</dbReference>
<sequence>MFDTATIVLHLGFRRSNCSSFVVTDEATGPGVFFTSSCIVCIIFTDYIKGRSLASSDTITTGRELRTTLAIVELLATSSTLEAIKCRELGPVESSLPTTIFAMYLPQRPGRHTTLGVQDGLAASYLEKKSSSEPELNAALKEPQQQYWTTFGRGFPPGVTVDELFHYRRRRAPGHLRPQDNLHPEGGTLKALKSEYRRCFHTHDLTFDKENESSNANSLSKKRQQYPLDSLKLEGEFFLQPEYFDTFVDFPRQRPFPTRPRTQIHISNDDINAERMSESITQYVCHPGANRAELARIPTSLRSEGEMLMESEFSSSYIIYKGSQRAELARRNTSLKMEGGMESTTENMEKFVKYISPKKSELARRTSNLRMEGDMEKISEIRAKYIGFVRPKRAVLMRRPTSLHLEGDIERNTEKRAQFIEFLKVKRTEISKHTSNLKLEGELEHRPEYRDFFIDFPRARPLIHRPICNLKPEGIIENMTEKRAQFVEYLLSQCSRSEIMKMPSSLKIEGEQEYKSEYREIYTNFPRERPTIAKQREGNLKLEGDIDLMTETNSQFVNNPGSQQSEIAAGERVKSQQCTDSLISLPHNKVTERNLEADFSDKAYEVKLSTKIPVSFGKLQTPNFNIAKKFDTRPEHEHSQNIFYKDSSVVNAYQHQLGHTVSNDCSKPSKLINDSLIRPDTRKGLFNLYSRDKCMEPNNPKVILSRNPGTRVSPRIEVCDPRSVDPSGEAAFHVLGTTGYRTRTENVDKSVKFGFLNSTNSRFQESRRNLPAQGGAVFLTNSEIQLCLRYREAFSPHPVSVRVIRLCANYAN</sequence>
<organism evidence="2">
    <name type="scientific">Timema douglasi</name>
    <name type="common">Walking stick</name>
    <dbReference type="NCBI Taxonomy" id="61478"/>
    <lineage>
        <taxon>Eukaryota</taxon>
        <taxon>Metazoa</taxon>
        <taxon>Ecdysozoa</taxon>
        <taxon>Arthropoda</taxon>
        <taxon>Hexapoda</taxon>
        <taxon>Insecta</taxon>
        <taxon>Pterygota</taxon>
        <taxon>Neoptera</taxon>
        <taxon>Polyneoptera</taxon>
        <taxon>Phasmatodea</taxon>
        <taxon>Timematodea</taxon>
        <taxon>Timematoidea</taxon>
        <taxon>Timematidae</taxon>
        <taxon>Timema</taxon>
    </lineage>
</organism>
<dbReference type="AlphaFoldDB" id="A0A7R8ZAH2"/>
<comment type="similarity">
    <text evidence="1">Belongs to the FAM154 family.</text>
</comment>
<protein>
    <submittedName>
        <fullName evidence="2">Uncharacterized protein</fullName>
    </submittedName>
</protein>
<name>A0A7R8ZAH2_TIMDO</name>
<dbReference type="EMBL" id="OA566765">
    <property type="protein sequence ID" value="CAD7199403.1"/>
    <property type="molecule type" value="Genomic_DNA"/>
</dbReference>
<accession>A0A7R8ZAH2</accession>
<dbReference type="GO" id="GO:0005879">
    <property type="term" value="C:axonemal microtubule"/>
    <property type="evidence" value="ECO:0007669"/>
    <property type="project" value="TreeGrafter"/>
</dbReference>
<dbReference type="GO" id="GO:0008017">
    <property type="term" value="F:microtubule binding"/>
    <property type="evidence" value="ECO:0007669"/>
    <property type="project" value="InterPro"/>
</dbReference>